<feature type="transmembrane region" description="Helical" evidence="1">
    <location>
        <begin position="80"/>
        <end position="100"/>
    </location>
</feature>
<keyword evidence="3" id="KW-1185">Reference proteome</keyword>
<dbReference type="OrthoDB" id="9813172at2"/>
<accession>A0A559KEF3</accession>
<feature type="transmembrane region" description="Helical" evidence="1">
    <location>
        <begin position="210"/>
        <end position="230"/>
    </location>
</feature>
<dbReference type="NCBIfam" id="TIGR02206">
    <property type="entry name" value="intg_mem_TP0381"/>
    <property type="match status" value="1"/>
</dbReference>
<proteinExistence type="predicted"/>
<feature type="transmembrane region" description="Helical" evidence="1">
    <location>
        <begin position="167"/>
        <end position="190"/>
    </location>
</feature>
<evidence type="ECO:0000313" key="3">
    <source>
        <dbReference type="Proteomes" id="UP000317036"/>
    </source>
</evidence>
<evidence type="ECO:0000313" key="2">
    <source>
        <dbReference type="EMBL" id="TVY10498.1"/>
    </source>
</evidence>
<keyword evidence="1" id="KW-0812">Transmembrane</keyword>
<dbReference type="RefSeq" id="WP_144844972.1">
    <property type="nucleotide sequence ID" value="NZ_VNJI01000007.1"/>
</dbReference>
<keyword evidence="1" id="KW-0472">Membrane</keyword>
<dbReference type="AlphaFoldDB" id="A0A559KEF3"/>
<name>A0A559KEF3_9BACL</name>
<feature type="transmembrane region" description="Helical" evidence="1">
    <location>
        <begin position="20"/>
        <end position="39"/>
    </location>
</feature>
<comment type="caution">
    <text evidence="2">The sequence shown here is derived from an EMBL/GenBank/DDBJ whole genome shotgun (WGS) entry which is preliminary data.</text>
</comment>
<dbReference type="Pfam" id="PF14808">
    <property type="entry name" value="TMEM164"/>
    <property type="match status" value="1"/>
</dbReference>
<reference evidence="2 3" key="1">
    <citation type="submission" date="2019-07" db="EMBL/GenBank/DDBJ databases">
        <authorList>
            <person name="Kim J."/>
        </authorList>
    </citation>
    <scope>NUCLEOTIDE SEQUENCE [LARGE SCALE GENOMIC DNA]</scope>
    <source>
        <strain evidence="2 3">JC52</strain>
    </source>
</reference>
<feature type="transmembrane region" description="Helical" evidence="1">
    <location>
        <begin position="107"/>
        <end position="129"/>
    </location>
</feature>
<sequence length="241" mass="28049">MDWLSQTPFPFTMFSTQHFVPLAVIMLSIGLLYRYQAVFRHRLAWKQTVKYGLSSLLLLFELILYGWYFYYHQFTAADTLPLQLCSISYILTIVLLLFPFQLLYEFLYFAGVAGALQALLTPAAILSGFPHFTYFYFFLGHGAIVWVALYMTWVHGYRPTWRSIWRALLLLNGLLAVIIPVNWITGGNYFFIAEKPAGDTLLNYLGPWPWYVIALEGVAVVMFILLYLPFQLRRLRRPKGE</sequence>
<dbReference type="EMBL" id="VNJI01000007">
    <property type="protein sequence ID" value="TVY10498.1"/>
    <property type="molecule type" value="Genomic_DNA"/>
</dbReference>
<organism evidence="2 3">
    <name type="scientific">Paenibacillus cremeus</name>
    <dbReference type="NCBI Taxonomy" id="2163881"/>
    <lineage>
        <taxon>Bacteria</taxon>
        <taxon>Bacillati</taxon>
        <taxon>Bacillota</taxon>
        <taxon>Bacilli</taxon>
        <taxon>Bacillales</taxon>
        <taxon>Paenibacillaceae</taxon>
        <taxon>Paenibacillus</taxon>
    </lineage>
</organism>
<dbReference type="Proteomes" id="UP000317036">
    <property type="component" value="Unassembled WGS sequence"/>
</dbReference>
<dbReference type="InterPro" id="IPR011737">
    <property type="entry name" value="CHP02206_TP0381"/>
</dbReference>
<feature type="transmembrane region" description="Helical" evidence="1">
    <location>
        <begin position="135"/>
        <end position="155"/>
    </location>
</feature>
<gene>
    <name evidence="2" type="ORF">FPZ49_07105</name>
</gene>
<keyword evidence="1" id="KW-1133">Transmembrane helix</keyword>
<protein>
    <submittedName>
        <fullName evidence="2">TIGR02206 family membrane protein</fullName>
    </submittedName>
</protein>
<feature type="transmembrane region" description="Helical" evidence="1">
    <location>
        <begin position="51"/>
        <end position="68"/>
    </location>
</feature>
<evidence type="ECO:0000256" key="1">
    <source>
        <dbReference type="SAM" id="Phobius"/>
    </source>
</evidence>